<protein>
    <submittedName>
        <fullName evidence="1">Uncharacterized protein</fullName>
    </submittedName>
</protein>
<evidence type="ECO:0000313" key="2">
    <source>
        <dbReference type="Proteomes" id="UP000366872"/>
    </source>
</evidence>
<reference evidence="1 2" key="1">
    <citation type="submission" date="2019-04" db="EMBL/GenBank/DDBJ databases">
        <authorList>
            <person name="Van Vliet M D."/>
        </authorList>
    </citation>
    <scope>NUCLEOTIDE SEQUENCE [LARGE SCALE GENOMIC DNA]</scope>
    <source>
        <strain evidence="1 2">F1</strain>
    </source>
</reference>
<evidence type="ECO:0000313" key="1">
    <source>
        <dbReference type="EMBL" id="VGO13686.1"/>
    </source>
</evidence>
<dbReference type="RefSeq" id="WP_136079235.1">
    <property type="nucleotide sequence ID" value="NZ_CAAHFG010000001.1"/>
</dbReference>
<keyword evidence="2" id="KW-1185">Reference proteome</keyword>
<dbReference type="AlphaFoldDB" id="A0A6C2U2S9"/>
<name>A0A6C2U2S9_PONDE</name>
<organism evidence="1 2">
    <name type="scientific">Pontiella desulfatans</name>
    <dbReference type="NCBI Taxonomy" id="2750659"/>
    <lineage>
        <taxon>Bacteria</taxon>
        <taxon>Pseudomonadati</taxon>
        <taxon>Kiritimatiellota</taxon>
        <taxon>Kiritimatiellia</taxon>
        <taxon>Kiritimatiellales</taxon>
        <taxon>Pontiellaceae</taxon>
        <taxon>Pontiella</taxon>
    </lineage>
</organism>
<sequence length="185" mass="21784">MAFEDKYGIPLYDAEAERQQDAYNYHVETGQPAFEIIREIKPDKSPFKNPDELTEKIFNSRNAYEVEPLDFATDRLHLHGDHIDILVKQLKARHAISYGIVKSTEYEQLRVHGILSELRNWPNYNGIHSRFESELEKQIHSLAKERHAEEVACWRDTNRLLGDIFESWSDYAGERRIKRVLNDDL</sequence>
<proteinExistence type="predicted"/>
<dbReference type="EMBL" id="CAAHFG010000001">
    <property type="protein sequence ID" value="VGO13686.1"/>
    <property type="molecule type" value="Genomic_DNA"/>
</dbReference>
<accession>A0A6C2U2S9</accession>
<dbReference type="Proteomes" id="UP000366872">
    <property type="component" value="Unassembled WGS sequence"/>
</dbReference>
<gene>
    <name evidence="1" type="ORF">PDESU_02243</name>
</gene>